<dbReference type="SUPFAM" id="SSF54593">
    <property type="entry name" value="Glyoxalase/Bleomycin resistance protein/Dihydroxybiphenyl dioxygenase"/>
    <property type="match status" value="1"/>
</dbReference>
<sequence>MRCSPLNWALCGRRKIMNPSAVLVHVPDVAKGLEWYKKAFPEAVPVYHHDFDFTALDLNGFSLEIVQADKKVGAGKSGTVVYWSVDNLCVALANFEELGASLFVDQWKLKMGFQCAKLRTHLET</sequence>
<reference evidence="1" key="1">
    <citation type="submission" date="2013-09" db="EMBL/GenBank/DDBJ databases">
        <authorList>
            <person name="Zhang C.C."/>
            <person name="Pang B."/>
            <person name="Zhou Z.M."/>
        </authorList>
    </citation>
    <scope>NUCLEOTIDE SEQUENCE</scope>
    <source>
        <strain evidence="1">JX20062026</strain>
    </source>
</reference>
<reference evidence="2 3" key="3">
    <citation type="submission" date="2018-09" db="EMBL/GenBank/DDBJ databases">
        <title>Genomic epidemiology reveals two lineages of Vibrio cholerae that can cause global cholera epidemics despite absence of cholera toxin gene.</title>
        <authorList>
            <person name="Wang H."/>
            <person name="Zen W."/>
            <person name="Yu H."/>
            <person name="Zhang W."/>
            <person name="Pan J."/>
            <person name="Yang C."/>
            <person name="Cui Y."/>
        </authorList>
    </citation>
    <scope>NUCLEOTIDE SEQUENCE [LARGE SCALE GENOMIC DNA]</scope>
    <source>
        <strain evidence="2 3">00-1_S85</strain>
    </source>
</reference>
<evidence type="ECO:0000313" key="2">
    <source>
        <dbReference type="EMBL" id="MVD25416.1"/>
    </source>
</evidence>
<proteinExistence type="predicted"/>
<dbReference type="Proteomes" id="UP000471242">
    <property type="component" value="Unassembled WGS sequence"/>
</dbReference>
<name>A0A075CZY2_VIBCL</name>
<dbReference type="EMBL" id="QZRB01000040">
    <property type="protein sequence ID" value="MVD25416.1"/>
    <property type="molecule type" value="Genomic_DNA"/>
</dbReference>
<protein>
    <submittedName>
        <fullName evidence="2">Glyoxalase</fullName>
    </submittedName>
</protein>
<evidence type="ECO:0000313" key="1">
    <source>
        <dbReference type="EMBL" id="AHC32184.1"/>
    </source>
</evidence>
<dbReference type="InterPro" id="IPR029068">
    <property type="entry name" value="Glyas_Bleomycin-R_OHBP_Dase"/>
</dbReference>
<dbReference type="AlphaFoldDB" id="A0A075CZY2"/>
<evidence type="ECO:0000313" key="3">
    <source>
        <dbReference type="Proteomes" id="UP000471242"/>
    </source>
</evidence>
<accession>A0A075CZY2</accession>
<organism evidence="1">
    <name type="scientific">Vibrio cholerae</name>
    <dbReference type="NCBI Taxonomy" id="666"/>
    <lineage>
        <taxon>Bacteria</taxon>
        <taxon>Pseudomonadati</taxon>
        <taxon>Pseudomonadota</taxon>
        <taxon>Gammaproteobacteria</taxon>
        <taxon>Vibrionales</taxon>
        <taxon>Vibrionaceae</taxon>
        <taxon>Vibrio</taxon>
    </lineage>
</organism>
<reference evidence="1" key="2">
    <citation type="journal article" date="2014" name="Infect. Genet. Evol.">
        <title>The purifying trend in the chromosomal integron in Vibrio cholerae strains during the seventh pandemic.</title>
        <authorList>
            <person name="Zhang C."/>
            <person name="Pang B."/>
            <person name="Zhou Z."/>
            <person name="Wang H."/>
            <person name="Zhou H."/>
            <person name="Lu X."/>
            <person name="Du P."/>
            <person name="Zhang L."/>
            <person name="Li J."/>
            <person name="Cui Z."/>
            <person name="Chen C."/>
            <person name="Stokes H.W."/>
            <person name="Kan B."/>
        </authorList>
    </citation>
    <scope>NUCLEOTIDE SEQUENCE</scope>
    <source>
        <strain evidence="1">JX20062026</strain>
    </source>
</reference>
<dbReference type="EMBL" id="KF680548">
    <property type="protein sequence ID" value="AHC32184.1"/>
    <property type="molecule type" value="Genomic_DNA"/>
</dbReference>
<gene>
    <name evidence="2" type="ORF">D6U24_18970</name>
</gene>
<dbReference type="Gene3D" id="3.10.180.10">
    <property type="entry name" value="2,3-Dihydroxybiphenyl 1,2-Dioxygenase, domain 1"/>
    <property type="match status" value="1"/>
</dbReference>